<feature type="transmembrane region" description="Helical" evidence="3">
    <location>
        <begin position="185"/>
        <end position="205"/>
    </location>
</feature>
<dbReference type="EMBL" id="KU221504">
    <property type="protein sequence ID" value="AMP41531.1"/>
    <property type="molecule type" value="Genomic_DNA"/>
</dbReference>
<keyword evidence="3" id="KW-0472">Membrane</keyword>
<feature type="coiled-coil region" evidence="1">
    <location>
        <begin position="28"/>
        <end position="153"/>
    </location>
</feature>
<evidence type="ECO:0000256" key="1">
    <source>
        <dbReference type="SAM" id="Coils"/>
    </source>
</evidence>
<evidence type="ECO:0000256" key="3">
    <source>
        <dbReference type="SAM" id="Phobius"/>
    </source>
</evidence>
<sequence length="386" mass="43588">MELYDFINTDFRPSLAKDGAVRTVVEKRETQQEKIEAIESGIEELKKERDELLAQLRTAQADKDAAIKEEKDLRENVIRLNEKTDNLSAAKDELLKRLVWYENNVEMIKKDRSDLDAQLQLRLSELDHKTNEIKRLEAELEPLRHELTETLLKMKHAKDEEKIAQNNLFAVKSDLAEYIEKTKKAVIIACAVVLIAIAFFILYNLPDKSIEQRPAGKPVSKADNEAKPDESGRNLLDAPMSKSAQQKSVAGNVSAAWHGTPYALDIEELKIFVVLLKSDELSKLPALAGQGQNDLYHFYRVEISAKKSDVSEEFLKSPSIDFIGENNRRTQQSDSGSVLRILSPSLSEGQNRTVQFQCPVAVRKDFNPAGIIIGPLNKRILKIQIA</sequence>
<reference evidence="4" key="1">
    <citation type="submission" date="2015-12" db="EMBL/GenBank/DDBJ databases">
        <authorList>
            <person name="Shamseldin A."/>
            <person name="Moawad H."/>
            <person name="Abd El-Rahim W.M."/>
            <person name="Sadowsky M.J."/>
        </authorList>
    </citation>
    <scope>NUCLEOTIDE SEQUENCE</scope>
</reference>
<name>A0A142BTU3_9BACT</name>
<accession>A0A142BTU3</accession>
<keyword evidence="3" id="KW-0812">Transmembrane</keyword>
<dbReference type="AlphaFoldDB" id="A0A142BTU3"/>
<feature type="region of interest" description="Disordered" evidence="2">
    <location>
        <begin position="212"/>
        <end position="241"/>
    </location>
</feature>
<evidence type="ECO:0000256" key="2">
    <source>
        <dbReference type="SAM" id="MobiDB-lite"/>
    </source>
</evidence>
<keyword evidence="3" id="KW-1133">Transmembrane helix</keyword>
<keyword evidence="1" id="KW-0175">Coiled coil</keyword>
<protein>
    <submittedName>
        <fullName evidence="4">Uncharacterized protein</fullName>
    </submittedName>
</protein>
<proteinExistence type="predicted"/>
<evidence type="ECO:0000313" key="4">
    <source>
        <dbReference type="EMBL" id="AMP41531.1"/>
    </source>
</evidence>
<feature type="compositionally biased region" description="Basic and acidic residues" evidence="2">
    <location>
        <begin position="220"/>
        <end position="232"/>
    </location>
</feature>
<organism evidence="4">
    <name type="scientific">uncultured Nitrospirota bacterium</name>
    <dbReference type="NCBI Taxonomy" id="170969"/>
    <lineage>
        <taxon>Bacteria</taxon>
        <taxon>Pseudomonadati</taxon>
        <taxon>Nitrospirota</taxon>
        <taxon>environmental samples</taxon>
    </lineage>
</organism>